<dbReference type="InterPro" id="IPR036102">
    <property type="entry name" value="OsmC/Ohrsf"/>
</dbReference>
<keyword evidence="3" id="KW-1185">Reference proteome</keyword>
<dbReference type="RefSeq" id="WP_240985733.1">
    <property type="nucleotide sequence ID" value="NZ_CDGJ01000081.1"/>
</dbReference>
<protein>
    <submittedName>
        <fullName evidence="1">OsmC-like protein</fullName>
    </submittedName>
</protein>
<reference evidence="2" key="1">
    <citation type="submission" date="2014-11" db="EMBL/GenBank/DDBJ databases">
        <authorList>
            <person name="Hornung B.V."/>
        </authorList>
    </citation>
    <scope>NUCLEOTIDE SEQUENCE</scope>
    <source>
        <strain evidence="2">INE</strain>
    </source>
</reference>
<dbReference type="PANTHER" id="PTHR35368">
    <property type="entry name" value="HYDROPEROXIDE REDUCTASE"/>
    <property type="match status" value="1"/>
</dbReference>
<dbReference type="Proteomes" id="UP000836597">
    <property type="component" value="Chromosome"/>
</dbReference>
<dbReference type="KEGG" id="aacx:DEACI_3028"/>
<dbReference type="AlphaFoldDB" id="A0A8S0WQ29"/>
<dbReference type="InterPro" id="IPR015946">
    <property type="entry name" value="KH_dom-like_a/b"/>
</dbReference>
<accession>A0A8S0WQ29</accession>
<evidence type="ECO:0000313" key="2">
    <source>
        <dbReference type="EMBL" id="CEJ08411.1"/>
    </source>
</evidence>
<dbReference type="EMBL" id="LR746496">
    <property type="protein sequence ID" value="CAA7602354.1"/>
    <property type="molecule type" value="Genomic_DNA"/>
</dbReference>
<organism evidence="1">
    <name type="scientific">Acididesulfobacillus acetoxydans</name>
    <dbReference type="NCBI Taxonomy" id="1561005"/>
    <lineage>
        <taxon>Bacteria</taxon>
        <taxon>Bacillati</taxon>
        <taxon>Bacillota</taxon>
        <taxon>Clostridia</taxon>
        <taxon>Eubacteriales</taxon>
        <taxon>Peptococcaceae</taxon>
        <taxon>Acididesulfobacillus</taxon>
    </lineage>
</organism>
<evidence type="ECO:0000313" key="3">
    <source>
        <dbReference type="Proteomes" id="UP001071230"/>
    </source>
</evidence>
<evidence type="ECO:0000313" key="1">
    <source>
        <dbReference type="EMBL" id="CAA7602354.1"/>
    </source>
</evidence>
<dbReference type="PANTHER" id="PTHR35368:SF1">
    <property type="entry name" value="HYDROPEROXIDE REDUCTASE"/>
    <property type="match status" value="1"/>
</dbReference>
<dbReference type="EMBL" id="CDGJ01000081">
    <property type="protein sequence ID" value="CEJ08411.1"/>
    <property type="molecule type" value="Genomic_DNA"/>
</dbReference>
<dbReference type="Proteomes" id="UP001071230">
    <property type="component" value="Unassembled WGS sequence"/>
</dbReference>
<proteinExistence type="predicted"/>
<dbReference type="InterPro" id="IPR003718">
    <property type="entry name" value="OsmC/Ohr_fam"/>
</dbReference>
<name>A0A8S0WQ29_9FIRM</name>
<dbReference type="InterPro" id="IPR052924">
    <property type="entry name" value="OsmC/Ohr_hydroprdx_reductase"/>
</dbReference>
<dbReference type="Gene3D" id="3.30.300.20">
    <property type="match status" value="1"/>
</dbReference>
<gene>
    <name evidence="2" type="ORF">DEACI_2887</name>
    <name evidence="1" type="ORF">DEACI_3028</name>
</gene>
<dbReference type="SUPFAM" id="SSF82784">
    <property type="entry name" value="OsmC-like"/>
    <property type="match status" value="1"/>
</dbReference>
<dbReference type="Pfam" id="PF02566">
    <property type="entry name" value="OsmC"/>
    <property type="match status" value="1"/>
</dbReference>
<reference evidence="1" key="2">
    <citation type="submission" date="2020-01" db="EMBL/GenBank/DDBJ databases">
        <authorList>
            <person name="Hornung B."/>
        </authorList>
    </citation>
    <scope>NUCLEOTIDE SEQUENCE</scope>
    <source>
        <strain evidence="1">PacBioINE</strain>
    </source>
</reference>
<sequence length="147" mass="16065">MAIGIFKSTVRWDRHGLQCTGDIRGKKFVIDEPEELGGTDQGPNPVEYVLGALGGCLNILITSFAPKYQVEIDDVTVYVEGDLDPDGFTGKNPAVRPGFQQIRYKITIDSPSPEANIQKLLQHVETVCPVKDTLSGVPVLQILNEQA</sequence>